<protein>
    <submittedName>
        <fullName evidence="1">Putative HhH-GPD family protein</fullName>
    </submittedName>
</protein>
<organism evidence="1 2">
    <name type="scientific">Thermomonospora cellulosilytica</name>
    <dbReference type="NCBI Taxonomy" id="1411118"/>
    <lineage>
        <taxon>Bacteria</taxon>
        <taxon>Bacillati</taxon>
        <taxon>Actinomycetota</taxon>
        <taxon>Actinomycetes</taxon>
        <taxon>Streptosporangiales</taxon>
        <taxon>Thermomonosporaceae</taxon>
        <taxon>Thermomonospora</taxon>
    </lineage>
</organism>
<dbReference type="InterPro" id="IPR023170">
    <property type="entry name" value="HhH_base_excis_C"/>
</dbReference>
<sequence length="439" mass="49341">MENMPNPKIQLVEMKALGPFSWHWPEGIERFERGWAAVATVEGQEVHVRHGIGRRDAYGRPRVRSVTWVEGDPLVEGVESDDFDRSEALLSLIKVTKHHLKPDATPPPGYLSLPVVVMADEIRTPGAPQSLAVKLRHDDVAGWTRHALLRAVAWDRLRSQPTEREVLPPVSDVGPAPANVQPQDDSELHAAVVNALLAYAEQHKSAQVEPTAEFTQDQEANEFLLENDFAFLTGVLFDQGVSAERAWRAPFLLRQRLGHFDPERIAQDEAGVREAIAQPPKLHRYIEKTPRWLVLAARRVMTEYAGDAGAIWSDHPSASELQDRFKAFVGIGQKKAAMAVEILERDRGVPIRDMERSDIAYDVHLRRVFLRTRLADLDDRDHMITRARELYPERPGALDLPSWLIGRSWCRPGVPDCASCPLTQVCPKDIERASQVVSA</sequence>
<dbReference type="GO" id="GO:0003824">
    <property type="term" value="F:catalytic activity"/>
    <property type="evidence" value="ECO:0007669"/>
    <property type="project" value="InterPro"/>
</dbReference>
<name>A0A7W3MYI7_9ACTN</name>
<dbReference type="SUPFAM" id="SSF48150">
    <property type="entry name" value="DNA-glycosylase"/>
    <property type="match status" value="1"/>
</dbReference>
<dbReference type="GO" id="GO:0006281">
    <property type="term" value="P:DNA repair"/>
    <property type="evidence" value="ECO:0007669"/>
    <property type="project" value="InterPro"/>
</dbReference>
<proteinExistence type="predicted"/>
<dbReference type="RefSeq" id="WP_182705772.1">
    <property type="nucleotide sequence ID" value="NZ_JACJII010000001.1"/>
</dbReference>
<gene>
    <name evidence="1" type="ORF">HNR21_003105</name>
</gene>
<reference evidence="1 2" key="1">
    <citation type="submission" date="2020-08" db="EMBL/GenBank/DDBJ databases">
        <title>Sequencing the genomes of 1000 actinobacteria strains.</title>
        <authorList>
            <person name="Klenk H.-P."/>
        </authorList>
    </citation>
    <scope>NUCLEOTIDE SEQUENCE [LARGE SCALE GENOMIC DNA]</scope>
    <source>
        <strain evidence="1 2">DSM 45823</strain>
    </source>
</reference>
<comment type="caution">
    <text evidence="1">The sequence shown here is derived from an EMBL/GenBank/DDBJ whole genome shotgun (WGS) entry which is preliminary data.</text>
</comment>
<dbReference type="InterPro" id="IPR011257">
    <property type="entry name" value="DNA_glycosylase"/>
</dbReference>
<dbReference type="Proteomes" id="UP000539313">
    <property type="component" value="Unassembled WGS sequence"/>
</dbReference>
<dbReference type="EMBL" id="JACJII010000001">
    <property type="protein sequence ID" value="MBA9004223.1"/>
    <property type="molecule type" value="Genomic_DNA"/>
</dbReference>
<accession>A0A7W3MYI7</accession>
<dbReference type="AlphaFoldDB" id="A0A7W3MYI7"/>
<dbReference type="Gene3D" id="1.10.1670.10">
    <property type="entry name" value="Helix-hairpin-Helix base-excision DNA repair enzymes (C-terminal)"/>
    <property type="match status" value="1"/>
</dbReference>
<evidence type="ECO:0000313" key="1">
    <source>
        <dbReference type="EMBL" id="MBA9004223.1"/>
    </source>
</evidence>
<evidence type="ECO:0000313" key="2">
    <source>
        <dbReference type="Proteomes" id="UP000539313"/>
    </source>
</evidence>
<keyword evidence="2" id="KW-1185">Reference proteome</keyword>